<name>A0A3L8NZ19_9ACTN</name>
<dbReference type="InterPro" id="IPR002509">
    <property type="entry name" value="NODB_dom"/>
</dbReference>
<dbReference type="EMBL" id="RDBE01000010">
    <property type="protein sequence ID" value="RLV48420.1"/>
    <property type="molecule type" value="Genomic_DNA"/>
</dbReference>
<sequence>MLMAPVCQPPTLAPVRSPVMLLATGLLTASVLCVPTASSAVPAGCPTPKPGYVHRAPRALGPTGAPTPEKTVALTFDDGPSRFTPRILAVLRRFGVRATFFETGLHVSEHPGLTRRVVAEGHLLGNHTWHHEYPENVKGGWSAAYLEHELRSTGRLQRRLAGRATCFMRPPGGNKSPALLPTAHALGMSVVMWSVGTDDWDGPPQHSRSWVHTIVRNAAVGLQQRHPIVLLHDGKASHEPGSVVSSYRGNTVAALPRIIEMYQRAGYTFVGLDGLSGLPEPAPSGVATP</sequence>
<dbReference type="Pfam" id="PF01522">
    <property type="entry name" value="Polysacc_deac_1"/>
    <property type="match status" value="1"/>
</dbReference>
<keyword evidence="4" id="KW-1185">Reference proteome</keyword>
<comment type="caution">
    <text evidence="3">The sequence shown here is derived from an EMBL/GenBank/DDBJ whole genome shotgun (WGS) entry which is preliminary data.</text>
</comment>
<dbReference type="Gene3D" id="3.20.20.370">
    <property type="entry name" value="Glycoside hydrolase/deacetylase"/>
    <property type="match status" value="1"/>
</dbReference>
<evidence type="ECO:0000259" key="2">
    <source>
        <dbReference type="PROSITE" id="PS51677"/>
    </source>
</evidence>
<gene>
    <name evidence="3" type="ORF">D9V37_18380</name>
</gene>
<dbReference type="GO" id="GO:0005975">
    <property type="term" value="P:carbohydrate metabolic process"/>
    <property type="evidence" value="ECO:0007669"/>
    <property type="project" value="InterPro"/>
</dbReference>
<dbReference type="InterPro" id="IPR050248">
    <property type="entry name" value="Polysacc_deacetylase_ArnD"/>
</dbReference>
<evidence type="ECO:0000313" key="3">
    <source>
        <dbReference type="EMBL" id="RLV48420.1"/>
    </source>
</evidence>
<proteinExistence type="predicted"/>
<dbReference type="GO" id="GO:0016810">
    <property type="term" value="F:hydrolase activity, acting on carbon-nitrogen (but not peptide) bonds"/>
    <property type="evidence" value="ECO:0007669"/>
    <property type="project" value="InterPro"/>
</dbReference>
<dbReference type="InterPro" id="IPR011330">
    <property type="entry name" value="Glyco_hydro/deAcase_b/a-brl"/>
</dbReference>
<dbReference type="Proteomes" id="UP000281708">
    <property type="component" value="Unassembled WGS sequence"/>
</dbReference>
<keyword evidence="1" id="KW-0732">Signal</keyword>
<reference evidence="3 4" key="1">
    <citation type="submission" date="2018-10" db="EMBL/GenBank/DDBJ databases">
        <title>Marmoricola sp. 4Q3S-7 whole genome shotgun sequence.</title>
        <authorList>
            <person name="Li F."/>
        </authorList>
    </citation>
    <scope>NUCLEOTIDE SEQUENCE [LARGE SCALE GENOMIC DNA]</scope>
    <source>
        <strain evidence="3 4">4Q3S-7</strain>
    </source>
</reference>
<dbReference type="PANTHER" id="PTHR10587:SF137">
    <property type="entry name" value="4-DEOXY-4-FORMAMIDO-L-ARABINOSE-PHOSPHOUNDECAPRENOL DEFORMYLASE ARND-RELATED"/>
    <property type="match status" value="1"/>
</dbReference>
<protein>
    <submittedName>
        <fullName evidence="3">Polysaccharide deacetylase family protein</fullName>
    </submittedName>
</protein>
<dbReference type="SUPFAM" id="SSF88713">
    <property type="entry name" value="Glycoside hydrolase/deacetylase"/>
    <property type="match status" value="1"/>
</dbReference>
<feature type="signal peptide" evidence="1">
    <location>
        <begin position="1"/>
        <end position="40"/>
    </location>
</feature>
<evidence type="ECO:0000313" key="4">
    <source>
        <dbReference type="Proteomes" id="UP000281708"/>
    </source>
</evidence>
<feature type="domain" description="NodB homology" evidence="2">
    <location>
        <begin position="70"/>
        <end position="270"/>
    </location>
</feature>
<accession>A0A3L8NZ19</accession>
<feature type="chain" id="PRO_5018190110" evidence="1">
    <location>
        <begin position="41"/>
        <end position="289"/>
    </location>
</feature>
<dbReference type="PANTHER" id="PTHR10587">
    <property type="entry name" value="GLYCOSYL TRANSFERASE-RELATED"/>
    <property type="match status" value="1"/>
</dbReference>
<dbReference type="CDD" id="cd10917">
    <property type="entry name" value="CE4_NodB_like_6s_7s"/>
    <property type="match status" value="1"/>
</dbReference>
<dbReference type="PROSITE" id="PS51677">
    <property type="entry name" value="NODB"/>
    <property type="match status" value="1"/>
</dbReference>
<organism evidence="3 4">
    <name type="scientific">Nocardioides mangrovicus</name>
    <dbReference type="NCBI Taxonomy" id="2478913"/>
    <lineage>
        <taxon>Bacteria</taxon>
        <taxon>Bacillati</taxon>
        <taxon>Actinomycetota</taxon>
        <taxon>Actinomycetes</taxon>
        <taxon>Propionibacteriales</taxon>
        <taxon>Nocardioidaceae</taxon>
        <taxon>Nocardioides</taxon>
    </lineage>
</organism>
<dbReference type="AlphaFoldDB" id="A0A3L8NZ19"/>
<evidence type="ECO:0000256" key="1">
    <source>
        <dbReference type="SAM" id="SignalP"/>
    </source>
</evidence>